<dbReference type="RefSeq" id="WP_089214444.1">
    <property type="nucleotide sequence ID" value="NZ_FZPA01000001.1"/>
</dbReference>
<organism evidence="2 3">
    <name type="scientific">Sphingopyxis indica</name>
    <dbReference type="NCBI Taxonomy" id="436663"/>
    <lineage>
        <taxon>Bacteria</taxon>
        <taxon>Pseudomonadati</taxon>
        <taxon>Pseudomonadota</taxon>
        <taxon>Alphaproteobacteria</taxon>
        <taxon>Sphingomonadales</taxon>
        <taxon>Sphingomonadaceae</taxon>
        <taxon>Sphingopyxis</taxon>
    </lineage>
</organism>
<keyword evidence="1" id="KW-0812">Transmembrane</keyword>
<sequence length="130" mass="13455">MARTFLRFLVATIVGIFVAFALIWIAQYAGGEISPEVYDVETGEILIPAGATVALLVGWFAGTFAGGWLAMRASANPGAGWIVAGAVIGAGLYRAATLGDTWWMIALGVIVPLAAAWMAQRVSATVPATA</sequence>
<protein>
    <submittedName>
        <fullName evidence="2">Uncharacterized protein</fullName>
    </submittedName>
</protein>
<dbReference type="Proteomes" id="UP000198339">
    <property type="component" value="Unassembled WGS sequence"/>
</dbReference>
<gene>
    <name evidence="2" type="ORF">SAMN06295955_101583</name>
</gene>
<dbReference type="OrthoDB" id="7450860at2"/>
<evidence type="ECO:0000256" key="1">
    <source>
        <dbReference type="SAM" id="Phobius"/>
    </source>
</evidence>
<dbReference type="AlphaFoldDB" id="A0A239E441"/>
<dbReference type="EMBL" id="FZPA01000001">
    <property type="protein sequence ID" value="SNS39249.1"/>
    <property type="molecule type" value="Genomic_DNA"/>
</dbReference>
<feature type="transmembrane region" description="Helical" evidence="1">
    <location>
        <begin position="102"/>
        <end position="119"/>
    </location>
</feature>
<feature type="transmembrane region" description="Helical" evidence="1">
    <location>
        <begin position="45"/>
        <end position="71"/>
    </location>
</feature>
<feature type="transmembrane region" description="Helical" evidence="1">
    <location>
        <begin position="78"/>
        <end position="96"/>
    </location>
</feature>
<keyword evidence="3" id="KW-1185">Reference proteome</keyword>
<proteinExistence type="predicted"/>
<evidence type="ECO:0000313" key="3">
    <source>
        <dbReference type="Proteomes" id="UP000198339"/>
    </source>
</evidence>
<evidence type="ECO:0000313" key="2">
    <source>
        <dbReference type="EMBL" id="SNS39249.1"/>
    </source>
</evidence>
<keyword evidence="1" id="KW-0472">Membrane</keyword>
<accession>A0A239E441</accession>
<keyword evidence="1" id="KW-1133">Transmembrane helix</keyword>
<name>A0A239E441_9SPHN</name>
<reference evidence="2 3" key="1">
    <citation type="submission" date="2017-06" db="EMBL/GenBank/DDBJ databases">
        <authorList>
            <person name="Kim H.J."/>
            <person name="Triplett B.A."/>
        </authorList>
    </citation>
    <scope>NUCLEOTIDE SEQUENCE [LARGE SCALE GENOMIC DNA]</scope>
    <source>
        <strain evidence="2 3">DS15</strain>
    </source>
</reference>
<feature type="transmembrane region" description="Helical" evidence="1">
    <location>
        <begin position="5"/>
        <end position="25"/>
    </location>
</feature>